<dbReference type="RefSeq" id="WP_242008613.1">
    <property type="nucleotide sequence ID" value="NZ_QQBA01000001.1"/>
</dbReference>
<reference evidence="2" key="3">
    <citation type="submission" date="2019-07" db="EMBL/GenBank/DDBJ databases">
        <authorList>
            <person name="Whitman W."/>
            <person name="Huntemann M."/>
            <person name="Clum A."/>
            <person name="Pillay M."/>
            <person name="Palaniappan K."/>
            <person name="Varghese N."/>
            <person name="Mikhailova N."/>
            <person name="Stamatis D."/>
            <person name="Reddy T."/>
            <person name="Daum C."/>
            <person name="Shapiro N."/>
            <person name="Ivanova N."/>
            <person name="Kyrpides N."/>
            <person name="Woyke T."/>
        </authorList>
    </citation>
    <scope>NUCLEOTIDE SEQUENCE</scope>
    <source>
        <strain evidence="2">CGMCC 1.5380</strain>
    </source>
</reference>
<evidence type="ECO:0000313" key="1">
    <source>
        <dbReference type="EMBL" id="RDI58432.1"/>
    </source>
</evidence>
<reference evidence="1 3" key="2">
    <citation type="submission" date="2018-07" db="EMBL/GenBank/DDBJ databases">
        <title>Genomic Encyclopedia of Type Strains, Phase IV (KMG-IV): sequencing the most valuable type-strain genomes for metagenomic binning, comparative biology and taxonomic classification.</title>
        <authorList>
            <person name="Goeker M."/>
        </authorList>
    </citation>
    <scope>NUCLEOTIDE SEQUENCE [LARGE SCALE GENOMIC DNA]</scope>
    <source>
        <strain evidence="1 3">DSM 19728</strain>
    </source>
</reference>
<name>A0A562Q637_9FLAO</name>
<keyword evidence="3" id="KW-1185">Reference proteome</keyword>
<proteinExistence type="predicted"/>
<evidence type="ECO:0000313" key="4">
    <source>
        <dbReference type="Proteomes" id="UP000321392"/>
    </source>
</evidence>
<gene>
    <name evidence="1" type="ORF">DFR66_101362</name>
    <name evidence="2" type="ORF">IQ02_00358</name>
</gene>
<accession>A0A562Q637</accession>
<dbReference type="EMBL" id="QQBA01000001">
    <property type="protein sequence ID" value="RDI58432.1"/>
    <property type="molecule type" value="Genomic_DNA"/>
</dbReference>
<organism evidence="2 4">
    <name type="scientific">Flavobacterium glaciei</name>
    <dbReference type="NCBI Taxonomy" id="386300"/>
    <lineage>
        <taxon>Bacteria</taxon>
        <taxon>Pseudomonadati</taxon>
        <taxon>Bacteroidota</taxon>
        <taxon>Flavobacteriia</taxon>
        <taxon>Flavobacteriales</taxon>
        <taxon>Flavobacteriaceae</taxon>
        <taxon>Flavobacterium</taxon>
    </lineage>
</organism>
<dbReference type="Proteomes" id="UP000254518">
    <property type="component" value="Unassembled WGS sequence"/>
</dbReference>
<sequence length="569" mass="65157">MKFSTILIFFLIICLNCSAQNFRLLISGSNPLETKTIDSLKYNTIHKNTKSISEEVIILSKKLSDVGYIDNSNTKFNKVDDSTYTAYFTLGKKIKTIHIYIGENLILENTTQTNKKNDTIKLPYSEINSFLIKTVQKLEQNGFALARLKLTNIKRAGNRILADLKLESDKKRTLNSIIVNYTESNRSSKFPNGHLAQINRKYKNNVFNQKIADEIYNDFEKFGFINQVKYPEILFTEDTTKVYVYLENKKSNTFDGFVGFSNNENNTIKLNGYLDVKLENILGSGEQLAVYWKSDGNDQKTFNASIELPYLRKTPIGLKAGIQLFRQDSTFQNTKTTIDLSYFASYNTRFYLGYQTTESSDIQNSIDSSISDFSNSFLTSSFNYTKIDIGNLTFPIKTHVFVTVGTGKREINNQLENNIKNNQFYINIQASHNFNLNKKNIININSQNNFLQSNSYIINELFRFGGFNSIRGFTENSLQAHFQTSLLTEYRYMLSPNLYIHSILDYCIYKNKSNIENKGNNEALLGLGLGFGIQTKNGLLKFAIANGTPKNQQIEFYNTIAHISYNVKF</sequence>
<evidence type="ECO:0008006" key="5">
    <source>
        <dbReference type="Google" id="ProtNLM"/>
    </source>
</evidence>
<comment type="caution">
    <text evidence="2">The sequence shown here is derived from an EMBL/GenBank/DDBJ whole genome shotgun (WGS) entry which is preliminary data.</text>
</comment>
<dbReference type="Gene3D" id="2.40.160.50">
    <property type="entry name" value="membrane protein fhac: a member of the omp85/tpsb transporter family"/>
    <property type="match status" value="1"/>
</dbReference>
<dbReference type="AlphaFoldDB" id="A0A562Q637"/>
<dbReference type="Proteomes" id="UP000321392">
    <property type="component" value="Unassembled WGS sequence"/>
</dbReference>
<reference evidence="2 4" key="1">
    <citation type="journal article" date="2015" name="Stand. Genomic Sci.">
        <title>Genomic Encyclopedia of Bacterial and Archaeal Type Strains, Phase III: the genomes of soil and plant-associated and newly described type strains.</title>
        <authorList>
            <person name="Whitman W.B."/>
            <person name="Woyke T."/>
            <person name="Klenk H.P."/>
            <person name="Zhou Y."/>
            <person name="Lilburn T.G."/>
            <person name="Beck B.J."/>
            <person name="De Vos P."/>
            <person name="Vandamme P."/>
            <person name="Eisen J.A."/>
            <person name="Garrity G."/>
            <person name="Hugenholtz P."/>
            <person name="Kyrpides N.C."/>
        </authorList>
    </citation>
    <scope>NUCLEOTIDE SEQUENCE [LARGE SCALE GENOMIC DNA]</scope>
    <source>
        <strain evidence="2 4">CGMCC 1.5380</strain>
    </source>
</reference>
<protein>
    <recommendedName>
        <fullName evidence="5">Outer membrane protein assembly factor BamA</fullName>
    </recommendedName>
</protein>
<evidence type="ECO:0000313" key="2">
    <source>
        <dbReference type="EMBL" id="TWI52217.1"/>
    </source>
</evidence>
<dbReference type="EMBL" id="VLKX01000001">
    <property type="protein sequence ID" value="TWI52217.1"/>
    <property type="molecule type" value="Genomic_DNA"/>
</dbReference>
<evidence type="ECO:0000313" key="3">
    <source>
        <dbReference type="Proteomes" id="UP000254518"/>
    </source>
</evidence>